<evidence type="ECO:0000256" key="5">
    <source>
        <dbReference type="ARBA" id="ARBA00022519"/>
    </source>
</evidence>
<evidence type="ECO:0000256" key="7">
    <source>
        <dbReference type="ARBA" id="ARBA00022927"/>
    </source>
</evidence>
<dbReference type="GO" id="GO:0098797">
    <property type="term" value="C:plasma membrane protein complex"/>
    <property type="evidence" value="ECO:0007669"/>
    <property type="project" value="TreeGrafter"/>
</dbReference>
<evidence type="ECO:0000313" key="12">
    <source>
        <dbReference type="EMBL" id="OUJ72529.1"/>
    </source>
</evidence>
<keyword evidence="4" id="KW-1003">Cell membrane</keyword>
<evidence type="ECO:0000256" key="8">
    <source>
        <dbReference type="ARBA" id="ARBA00022989"/>
    </source>
</evidence>
<evidence type="ECO:0000256" key="4">
    <source>
        <dbReference type="ARBA" id="ARBA00022475"/>
    </source>
</evidence>
<accession>A0A243WAE8</accession>
<keyword evidence="13" id="KW-1185">Reference proteome</keyword>
<dbReference type="Pfam" id="PF03544">
    <property type="entry name" value="TonB_C"/>
    <property type="match status" value="1"/>
</dbReference>
<evidence type="ECO:0000256" key="2">
    <source>
        <dbReference type="ARBA" id="ARBA00006555"/>
    </source>
</evidence>
<keyword evidence="10" id="KW-0732">Signal</keyword>
<protein>
    <recommendedName>
        <fullName evidence="11">TonB C-terminal domain-containing protein</fullName>
    </recommendedName>
</protein>
<dbReference type="SUPFAM" id="SSF74653">
    <property type="entry name" value="TolA/TonB C-terminal domain"/>
    <property type="match status" value="1"/>
</dbReference>
<dbReference type="GO" id="GO:0015031">
    <property type="term" value="P:protein transport"/>
    <property type="evidence" value="ECO:0007669"/>
    <property type="project" value="UniProtKB-KW"/>
</dbReference>
<organism evidence="12 13">
    <name type="scientific">Hymenobacter crusticola</name>
    <dbReference type="NCBI Taxonomy" id="1770526"/>
    <lineage>
        <taxon>Bacteria</taxon>
        <taxon>Pseudomonadati</taxon>
        <taxon>Bacteroidota</taxon>
        <taxon>Cytophagia</taxon>
        <taxon>Cytophagales</taxon>
        <taxon>Hymenobacteraceae</taxon>
        <taxon>Hymenobacter</taxon>
    </lineage>
</organism>
<feature type="domain" description="TonB C-terminal" evidence="11">
    <location>
        <begin position="82"/>
        <end position="155"/>
    </location>
</feature>
<reference evidence="12 13" key="1">
    <citation type="submission" date="2017-01" db="EMBL/GenBank/DDBJ databases">
        <title>A new Hymenobacter.</title>
        <authorList>
            <person name="Liang Y."/>
            <person name="Feng F."/>
        </authorList>
    </citation>
    <scope>NUCLEOTIDE SEQUENCE [LARGE SCALE GENOMIC DNA]</scope>
    <source>
        <strain evidence="12">MIMBbqt21</strain>
    </source>
</reference>
<evidence type="ECO:0000256" key="6">
    <source>
        <dbReference type="ARBA" id="ARBA00022692"/>
    </source>
</evidence>
<keyword evidence="7" id="KW-0653">Protein transport</keyword>
<dbReference type="PANTHER" id="PTHR33446:SF2">
    <property type="entry name" value="PROTEIN TONB"/>
    <property type="match status" value="1"/>
</dbReference>
<gene>
    <name evidence="12" type="ORF">BXP70_18400</name>
</gene>
<keyword evidence="9" id="KW-0472">Membrane</keyword>
<comment type="caution">
    <text evidence="12">The sequence shown here is derived from an EMBL/GenBank/DDBJ whole genome shotgun (WGS) entry which is preliminary data.</text>
</comment>
<dbReference type="GO" id="GO:0055085">
    <property type="term" value="P:transmembrane transport"/>
    <property type="evidence" value="ECO:0007669"/>
    <property type="project" value="InterPro"/>
</dbReference>
<sequence length="175" mass="19287">MVARKPFRATFLFFMKHLFFIFLLVSLRVSAQVQPTPAPAKQPIELQANHMQAQQNPAANRPDVAPQFPGGQPALNKFFQQQVKYPEAARVKQITGNVVVTGIVETDGDLTTLVVTKGLSPECDAEALRVLRVMPPWKAATRKGEAVPVQVQLLVPFGNSATLEVEQPKGKVKFE</sequence>
<dbReference type="GO" id="GO:0031992">
    <property type="term" value="F:energy transducer activity"/>
    <property type="evidence" value="ECO:0007669"/>
    <property type="project" value="TreeGrafter"/>
</dbReference>
<evidence type="ECO:0000256" key="1">
    <source>
        <dbReference type="ARBA" id="ARBA00004383"/>
    </source>
</evidence>
<evidence type="ECO:0000259" key="11">
    <source>
        <dbReference type="Pfam" id="PF03544"/>
    </source>
</evidence>
<dbReference type="InterPro" id="IPR006260">
    <property type="entry name" value="TonB/TolA_C"/>
</dbReference>
<keyword evidence="5" id="KW-0997">Cell inner membrane</keyword>
<comment type="subcellular location">
    <subcellularLocation>
        <location evidence="1">Cell inner membrane</location>
        <topology evidence="1">Single-pass membrane protein</topology>
        <orientation evidence="1">Periplasmic side</orientation>
    </subcellularLocation>
</comment>
<keyword evidence="6" id="KW-0812">Transmembrane</keyword>
<proteinExistence type="inferred from homology"/>
<dbReference type="PANTHER" id="PTHR33446">
    <property type="entry name" value="PROTEIN TONB-RELATED"/>
    <property type="match status" value="1"/>
</dbReference>
<dbReference type="InterPro" id="IPR051045">
    <property type="entry name" value="TonB-dependent_transducer"/>
</dbReference>
<keyword evidence="8" id="KW-1133">Transmembrane helix</keyword>
<dbReference type="AlphaFoldDB" id="A0A243WAE8"/>
<dbReference type="InterPro" id="IPR037682">
    <property type="entry name" value="TonB_C"/>
</dbReference>
<evidence type="ECO:0000256" key="3">
    <source>
        <dbReference type="ARBA" id="ARBA00022448"/>
    </source>
</evidence>
<evidence type="ECO:0000256" key="10">
    <source>
        <dbReference type="SAM" id="SignalP"/>
    </source>
</evidence>
<feature type="chain" id="PRO_5012828681" description="TonB C-terminal domain-containing protein" evidence="10">
    <location>
        <begin position="32"/>
        <end position="175"/>
    </location>
</feature>
<dbReference type="Proteomes" id="UP000194873">
    <property type="component" value="Unassembled WGS sequence"/>
</dbReference>
<dbReference type="EMBL" id="MTSE01000010">
    <property type="protein sequence ID" value="OUJ72529.1"/>
    <property type="molecule type" value="Genomic_DNA"/>
</dbReference>
<keyword evidence="3" id="KW-0813">Transport</keyword>
<feature type="signal peptide" evidence="10">
    <location>
        <begin position="1"/>
        <end position="31"/>
    </location>
</feature>
<evidence type="ECO:0000313" key="13">
    <source>
        <dbReference type="Proteomes" id="UP000194873"/>
    </source>
</evidence>
<name>A0A243WAE8_9BACT</name>
<evidence type="ECO:0000256" key="9">
    <source>
        <dbReference type="ARBA" id="ARBA00023136"/>
    </source>
</evidence>
<dbReference type="NCBIfam" id="TIGR01352">
    <property type="entry name" value="tonB_Cterm"/>
    <property type="match status" value="1"/>
</dbReference>
<comment type="similarity">
    <text evidence="2">Belongs to the TonB family.</text>
</comment>
<dbReference type="Gene3D" id="3.30.1150.10">
    <property type="match status" value="1"/>
</dbReference>